<dbReference type="GO" id="GO:0051287">
    <property type="term" value="F:NAD binding"/>
    <property type="evidence" value="ECO:0007669"/>
    <property type="project" value="InterPro"/>
</dbReference>
<evidence type="ECO:0000256" key="3">
    <source>
        <dbReference type="RuleBase" id="RU003719"/>
    </source>
</evidence>
<dbReference type="PROSITE" id="PS00671">
    <property type="entry name" value="D_2_HYDROXYACID_DH_3"/>
    <property type="match status" value="1"/>
</dbReference>
<dbReference type="FunFam" id="3.40.50.720:FF:000026">
    <property type="entry name" value="Glyoxylate/hydroxypyruvate reductase B"/>
    <property type="match status" value="1"/>
</dbReference>
<evidence type="ECO:0000259" key="5">
    <source>
        <dbReference type="Pfam" id="PF02826"/>
    </source>
</evidence>
<feature type="domain" description="D-isomer specific 2-hydroxyacid dehydrogenase catalytic" evidence="4">
    <location>
        <begin position="7"/>
        <end position="324"/>
    </location>
</feature>
<organism evidence="6 7">
    <name type="scientific">Saprolegnia diclina (strain VS20)</name>
    <dbReference type="NCBI Taxonomy" id="1156394"/>
    <lineage>
        <taxon>Eukaryota</taxon>
        <taxon>Sar</taxon>
        <taxon>Stramenopiles</taxon>
        <taxon>Oomycota</taxon>
        <taxon>Saprolegniomycetes</taxon>
        <taxon>Saprolegniales</taxon>
        <taxon>Saprolegniaceae</taxon>
        <taxon>Saprolegnia</taxon>
    </lineage>
</organism>
<accession>T0R1J9</accession>
<dbReference type="InterPro" id="IPR006140">
    <property type="entry name" value="D-isomer_DH_NAD-bd"/>
</dbReference>
<protein>
    <recommendedName>
        <fullName evidence="8">Glyoxylate reductase/hydroxypyruvate reductase</fullName>
    </recommendedName>
</protein>
<dbReference type="GO" id="GO:0005829">
    <property type="term" value="C:cytosol"/>
    <property type="evidence" value="ECO:0007669"/>
    <property type="project" value="TreeGrafter"/>
</dbReference>
<feature type="domain" description="D-isomer specific 2-hydroxyacid dehydrogenase NAD-binding" evidence="5">
    <location>
        <begin position="115"/>
        <end position="293"/>
    </location>
</feature>
<gene>
    <name evidence="6" type="ORF">SDRG_01903</name>
</gene>
<sequence length="326" mass="34118">MEGKCKVLVTRHIPYVLEQLAKDPNVIVDCYEHADVAIPPAELVARAAGCTGILCMITDKITPQVLDSAGPSLQVVSTISAGFDHIDVAACRARGVAVGHTPGCLHVSTAELAVSLTFAIKRRLLESHKSAVAGEWGVIQVYQYCGSDVSGCTVGVIGLGEIGLAYARMLQNGFGCRILYTGPREKAAADLGGLRATFVDLPTLLSESDVVSLHCPLTPATRHLIDAPALGLMKPGAVLINTARGDVVDQDALVAALQSKPIAAALDVTTPEPLPPAHPLFHLPNCIVVPHIASATLRTRHAMCDRGLANVLAGVASRPLPTPVPQ</sequence>
<dbReference type="InterPro" id="IPR050223">
    <property type="entry name" value="D-isomer_2-hydroxyacid_DH"/>
</dbReference>
<dbReference type="AlphaFoldDB" id="T0R1J9"/>
<dbReference type="SUPFAM" id="SSF52283">
    <property type="entry name" value="Formate/glycerate dehydrogenase catalytic domain-like"/>
    <property type="match status" value="1"/>
</dbReference>
<dbReference type="PANTHER" id="PTHR10996:SF257">
    <property type="entry name" value="GLYOXYLATE REDUCTASE 1"/>
    <property type="match status" value="1"/>
</dbReference>
<dbReference type="OMA" id="HMGTETC"/>
<dbReference type="InterPro" id="IPR006139">
    <property type="entry name" value="D-isomer_2_OHA_DH_cat_dom"/>
</dbReference>
<evidence type="ECO:0000313" key="6">
    <source>
        <dbReference type="EMBL" id="EQC40836.1"/>
    </source>
</evidence>
<reference evidence="6 7" key="1">
    <citation type="submission" date="2012-04" db="EMBL/GenBank/DDBJ databases">
        <title>The Genome Sequence of Saprolegnia declina VS20.</title>
        <authorList>
            <consortium name="The Broad Institute Genome Sequencing Platform"/>
            <person name="Russ C."/>
            <person name="Nusbaum C."/>
            <person name="Tyler B."/>
            <person name="van West P."/>
            <person name="Dieguez-Uribeondo J."/>
            <person name="de Bruijn I."/>
            <person name="Tripathy S."/>
            <person name="Jiang R."/>
            <person name="Young S.K."/>
            <person name="Zeng Q."/>
            <person name="Gargeya S."/>
            <person name="Fitzgerald M."/>
            <person name="Haas B."/>
            <person name="Abouelleil A."/>
            <person name="Alvarado L."/>
            <person name="Arachchi H.M."/>
            <person name="Berlin A."/>
            <person name="Chapman S.B."/>
            <person name="Goldberg J."/>
            <person name="Griggs A."/>
            <person name="Gujja S."/>
            <person name="Hansen M."/>
            <person name="Howarth C."/>
            <person name="Imamovic A."/>
            <person name="Larimer J."/>
            <person name="McCowen C."/>
            <person name="Montmayeur A."/>
            <person name="Murphy C."/>
            <person name="Neiman D."/>
            <person name="Pearson M."/>
            <person name="Priest M."/>
            <person name="Roberts A."/>
            <person name="Saif S."/>
            <person name="Shea T."/>
            <person name="Sisk P."/>
            <person name="Sykes S."/>
            <person name="Wortman J."/>
            <person name="Nusbaum C."/>
            <person name="Birren B."/>
        </authorList>
    </citation>
    <scope>NUCLEOTIDE SEQUENCE [LARGE SCALE GENOMIC DNA]</scope>
    <source>
        <strain evidence="6 7">VS20</strain>
    </source>
</reference>
<dbReference type="EMBL" id="JH767135">
    <property type="protein sequence ID" value="EQC40836.1"/>
    <property type="molecule type" value="Genomic_DNA"/>
</dbReference>
<dbReference type="Pfam" id="PF02826">
    <property type="entry name" value="2-Hacid_dh_C"/>
    <property type="match status" value="1"/>
</dbReference>
<dbReference type="VEuPathDB" id="FungiDB:SDRG_01903"/>
<evidence type="ECO:0000256" key="2">
    <source>
        <dbReference type="ARBA" id="ARBA00023002"/>
    </source>
</evidence>
<evidence type="ECO:0000256" key="1">
    <source>
        <dbReference type="ARBA" id="ARBA00005854"/>
    </source>
</evidence>
<dbReference type="GO" id="GO:0030267">
    <property type="term" value="F:glyoxylate reductase (NADPH) activity"/>
    <property type="evidence" value="ECO:0007669"/>
    <property type="project" value="TreeGrafter"/>
</dbReference>
<evidence type="ECO:0000259" key="4">
    <source>
        <dbReference type="Pfam" id="PF00389"/>
    </source>
</evidence>
<keyword evidence="2 3" id="KW-0560">Oxidoreductase</keyword>
<dbReference type="CDD" id="cd05301">
    <property type="entry name" value="GDH"/>
    <property type="match status" value="1"/>
</dbReference>
<evidence type="ECO:0000313" key="7">
    <source>
        <dbReference type="Proteomes" id="UP000030762"/>
    </source>
</evidence>
<dbReference type="InterPro" id="IPR029753">
    <property type="entry name" value="D-isomer_DH_CS"/>
</dbReference>
<dbReference type="RefSeq" id="XP_008605680.1">
    <property type="nucleotide sequence ID" value="XM_008607458.1"/>
</dbReference>
<dbReference type="InterPro" id="IPR036291">
    <property type="entry name" value="NAD(P)-bd_dom_sf"/>
</dbReference>
<name>T0R1J9_SAPDV</name>
<dbReference type="Proteomes" id="UP000030762">
    <property type="component" value="Unassembled WGS sequence"/>
</dbReference>
<keyword evidence="7" id="KW-1185">Reference proteome</keyword>
<dbReference type="GO" id="GO:0016618">
    <property type="term" value="F:hydroxypyruvate reductase [NAD(P)H] activity"/>
    <property type="evidence" value="ECO:0007669"/>
    <property type="project" value="TreeGrafter"/>
</dbReference>
<dbReference type="Gene3D" id="3.40.50.720">
    <property type="entry name" value="NAD(P)-binding Rossmann-like Domain"/>
    <property type="match status" value="2"/>
</dbReference>
<dbReference type="eggNOG" id="KOG0069">
    <property type="taxonomic scope" value="Eukaryota"/>
</dbReference>
<proteinExistence type="inferred from homology"/>
<evidence type="ECO:0008006" key="8">
    <source>
        <dbReference type="Google" id="ProtNLM"/>
    </source>
</evidence>
<dbReference type="OrthoDB" id="9991913at2759"/>
<comment type="similarity">
    <text evidence="1 3">Belongs to the D-isomer specific 2-hydroxyacid dehydrogenase family.</text>
</comment>
<dbReference type="Pfam" id="PF00389">
    <property type="entry name" value="2-Hacid_dh"/>
    <property type="match status" value="1"/>
</dbReference>
<dbReference type="SUPFAM" id="SSF51735">
    <property type="entry name" value="NAD(P)-binding Rossmann-fold domains"/>
    <property type="match status" value="1"/>
</dbReference>
<dbReference type="PROSITE" id="PS00670">
    <property type="entry name" value="D_2_HYDROXYACID_DH_2"/>
    <property type="match status" value="1"/>
</dbReference>
<dbReference type="STRING" id="1156394.T0R1J9"/>
<dbReference type="GeneID" id="19942630"/>
<dbReference type="PANTHER" id="PTHR10996">
    <property type="entry name" value="2-HYDROXYACID DEHYDROGENASE-RELATED"/>
    <property type="match status" value="1"/>
</dbReference>
<dbReference type="InParanoid" id="T0R1J9"/>